<accession>A0A0A9B7S1</accession>
<reference evidence="1" key="1">
    <citation type="submission" date="2014-09" db="EMBL/GenBank/DDBJ databases">
        <authorList>
            <person name="Magalhaes I.L.F."/>
            <person name="Oliveira U."/>
            <person name="Santos F.R."/>
            <person name="Vidigal T.H.D.A."/>
            <person name="Brescovit A.D."/>
            <person name="Santos A.J."/>
        </authorList>
    </citation>
    <scope>NUCLEOTIDE SEQUENCE</scope>
    <source>
        <tissue evidence="1">Shoot tissue taken approximately 20 cm above the soil surface</tissue>
    </source>
</reference>
<organism evidence="1">
    <name type="scientific">Arundo donax</name>
    <name type="common">Giant reed</name>
    <name type="synonym">Donax arundinaceus</name>
    <dbReference type="NCBI Taxonomy" id="35708"/>
    <lineage>
        <taxon>Eukaryota</taxon>
        <taxon>Viridiplantae</taxon>
        <taxon>Streptophyta</taxon>
        <taxon>Embryophyta</taxon>
        <taxon>Tracheophyta</taxon>
        <taxon>Spermatophyta</taxon>
        <taxon>Magnoliopsida</taxon>
        <taxon>Liliopsida</taxon>
        <taxon>Poales</taxon>
        <taxon>Poaceae</taxon>
        <taxon>PACMAD clade</taxon>
        <taxon>Arundinoideae</taxon>
        <taxon>Arundineae</taxon>
        <taxon>Arundo</taxon>
    </lineage>
</organism>
<proteinExistence type="predicted"/>
<name>A0A0A9B7S1_ARUDO</name>
<reference evidence="1" key="2">
    <citation type="journal article" date="2015" name="Data Brief">
        <title>Shoot transcriptome of the giant reed, Arundo donax.</title>
        <authorList>
            <person name="Barrero R.A."/>
            <person name="Guerrero F.D."/>
            <person name="Moolhuijzen P."/>
            <person name="Goolsby J.A."/>
            <person name="Tidwell J."/>
            <person name="Bellgard S.E."/>
            <person name="Bellgard M.I."/>
        </authorList>
    </citation>
    <scope>NUCLEOTIDE SEQUENCE</scope>
    <source>
        <tissue evidence="1">Shoot tissue taken approximately 20 cm above the soil surface</tissue>
    </source>
</reference>
<sequence length="67" mass="7476">MGSRSRGCRPKSTKTIAWLKLGGRAEAEEGDRLEGWHRAARWPVLRGPSSFEWNPFARSGRTGVPPL</sequence>
<dbReference type="AlphaFoldDB" id="A0A0A9B7S1"/>
<dbReference type="EMBL" id="GBRH01240640">
    <property type="protein sequence ID" value="JAD57255.1"/>
    <property type="molecule type" value="Transcribed_RNA"/>
</dbReference>
<evidence type="ECO:0000313" key="1">
    <source>
        <dbReference type="EMBL" id="JAD57255.1"/>
    </source>
</evidence>
<protein>
    <submittedName>
        <fullName evidence="1">Uncharacterized protein</fullName>
    </submittedName>
</protein>